<dbReference type="RefSeq" id="WP_132383052.1">
    <property type="nucleotide sequence ID" value="NZ_DAIPCY010000012.1"/>
</dbReference>
<evidence type="ECO:0000313" key="1">
    <source>
        <dbReference type="EMBL" id="TCS75971.1"/>
    </source>
</evidence>
<keyword evidence="2" id="KW-1185">Reference proteome</keyword>
<evidence type="ECO:0008006" key="3">
    <source>
        <dbReference type="Google" id="ProtNLM"/>
    </source>
</evidence>
<dbReference type="InterPro" id="IPR035901">
    <property type="entry name" value="GIY-YIG_endonuc_sf"/>
</dbReference>
<dbReference type="AlphaFoldDB" id="A0A4R3K1X1"/>
<dbReference type="EMBL" id="SLZZ01000026">
    <property type="protein sequence ID" value="TCS75971.1"/>
    <property type="molecule type" value="Genomic_DNA"/>
</dbReference>
<comment type="caution">
    <text evidence="1">The sequence shown here is derived from an EMBL/GenBank/DDBJ whole genome shotgun (WGS) entry which is preliminary data.</text>
</comment>
<dbReference type="Gene3D" id="3.40.1440.10">
    <property type="entry name" value="GIY-YIG endonuclease"/>
    <property type="match status" value="1"/>
</dbReference>
<dbReference type="CDD" id="cd10451">
    <property type="entry name" value="GIY-YIG_LuxR_like"/>
    <property type="match status" value="1"/>
</dbReference>
<dbReference type="Proteomes" id="UP000295726">
    <property type="component" value="Unassembled WGS sequence"/>
</dbReference>
<sequence length="114" mass="13377">MDTGRKKLLKEEYKLRRPEMGIISYRCKSTGESFLGISKDTKASFNSNSFKLSSGRHPNKNLQELWTQYGENDFELSVVKVLKYKDPADDYTEKLEKLFDQCLTENQDAKRIWK</sequence>
<organism evidence="1 2">
    <name type="scientific">Muricomes intestini</name>
    <dbReference type="NCBI Taxonomy" id="1796634"/>
    <lineage>
        <taxon>Bacteria</taxon>
        <taxon>Bacillati</taxon>
        <taxon>Bacillota</taxon>
        <taxon>Clostridia</taxon>
        <taxon>Lachnospirales</taxon>
        <taxon>Lachnospiraceae</taxon>
        <taxon>Muricomes</taxon>
    </lineage>
</organism>
<proteinExistence type="predicted"/>
<gene>
    <name evidence="1" type="ORF">EDD59_12610</name>
</gene>
<dbReference type="OrthoDB" id="9789954at2"/>
<evidence type="ECO:0000313" key="2">
    <source>
        <dbReference type="Proteomes" id="UP000295726"/>
    </source>
</evidence>
<accession>A0A4R3K1X1</accession>
<reference evidence="1 2" key="1">
    <citation type="submission" date="2019-03" db="EMBL/GenBank/DDBJ databases">
        <title>Genomic Encyclopedia of Type Strains, Phase IV (KMG-IV): sequencing the most valuable type-strain genomes for metagenomic binning, comparative biology and taxonomic classification.</title>
        <authorList>
            <person name="Goeker M."/>
        </authorList>
    </citation>
    <scope>NUCLEOTIDE SEQUENCE [LARGE SCALE GENOMIC DNA]</scope>
    <source>
        <strain evidence="1 2">DSM 29489</strain>
    </source>
</reference>
<name>A0A4R3K1X1_9FIRM</name>
<protein>
    <recommendedName>
        <fullName evidence="3">GIY-YIG catalytic domain-containing protein</fullName>
    </recommendedName>
</protein>